<dbReference type="GO" id="GO:0016740">
    <property type="term" value="F:transferase activity"/>
    <property type="evidence" value="ECO:0007669"/>
    <property type="project" value="UniProtKB-KW"/>
</dbReference>
<sequence>MLIIDPNLKPLQTSFIEIVRFLPRDEFLKQLATSALYIESSIDEELRYGSLEALALGTPVAKIVHPGYLSRIDYSDRELLVANSFKELAEKLMDYVNNLDELYFTYSRMGFNFVKTKRTWDNVKTGLVEHLTKLQGGGIV</sequence>
<accession>A0A7C4NJN0</accession>
<dbReference type="AlphaFoldDB" id="A0A7C4NJN0"/>
<organism evidence="1">
    <name type="scientific">Ignisphaera aggregans</name>
    <dbReference type="NCBI Taxonomy" id="334771"/>
    <lineage>
        <taxon>Archaea</taxon>
        <taxon>Thermoproteota</taxon>
        <taxon>Thermoprotei</taxon>
        <taxon>Desulfurococcales</taxon>
        <taxon>Desulfurococcaceae</taxon>
        <taxon>Ignisphaera</taxon>
    </lineage>
</organism>
<reference evidence="1" key="1">
    <citation type="journal article" date="2020" name="mSystems">
        <title>Genome- and Community-Level Interaction Insights into Carbon Utilization and Element Cycling Functions of Hydrothermarchaeota in Hydrothermal Sediment.</title>
        <authorList>
            <person name="Zhou Z."/>
            <person name="Liu Y."/>
            <person name="Xu W."/>
            <person name="Pan J."/>
            <person name="Luo Z.H."/>
            <person name="Li M."/>
        </authorList>
    </citation>
    <scope>NUCLEOTIDE SEQUENCE [LARGE SCALE GENOMIC DNA]</scope>
    <source>
        <strain evidence="1">SpSt-637</strain>
    </source>
</reference>
<proteinExistence type="predicted"/>
<evidence type="ECO:0000313" key="1">
    <source>
        <dbReference type="EMBL" id="HGQ63625.1"/>
    </source>
</evidence>
<keyword evidence="1" id="KW-0808">Transferase</keyword>
<comment type="caution">
    <text evidence="1">The sequence shown here is derived from an EMBL/GenBank/DDBJ whole genome shotgun (WGS) entry which is preliminary data.</text>
</comment>
<gene>
    <name evidence="1" type="ORF">ENU08_00020</name>
</gene>
<name>A0A7C4NJN0_9CREN</name>
<dbReference type="EMBL" id="DTBD01000001">
    <property type="protein sequence ID" value="HGQ63625.1"/>
    <property type="molecule type" value="Genomic_DNA"/>
</dbReference>
<dbReference type="Gene3D" id="3.40.50.2000">
    <property type="entry name" value="Glycogen Phosphorylase B"/>
    <property type="match status" value="1"/>
</dbReference>
<dbReference type="SUPFAM" id="SSF53756">
    <property type="entry name" value="UDP-Glycosyltransferase/glycogen phosphorylase"/>
    <property type="match status" value="1"/>
</dbReference>
<protein>
    <submittedName>
        <fullName evidence="1">Glycosyltransferase family 1 protein</fullName>
    </submittedName>
</protein>